<proteinExistence type="predicted"/>
<dbReference type="EMBL" id="POUD01000276">
    <property type="protein sequence ID" value="PZG08054.1"/>
    <property type="molecule type" value="Genomic_DNA"/>
</dbReference>
<organism evidence="2 3">
    <name type="scientific">Nonomuraea aridisoli</name>
    <dbReference type="NCBI Taxonomy" id="2070368"/>
    <lineage>
        <taxon>Bacteria</taxon>
        <taxon>Bacillati</taxon>
        <taxon>Actinomycetota</taxon>
        <taxon>Actinomycetes</taxon>
        <taxon>Streptosporangiales</taxon>
        <taxon>Streptosporangiaceae</taxon>
        <taxon>Nonomuraea</taxon>
    </lineage>
</organism>
<accession>A0A2W2EUJ4</accession>
<dbReference type="AlphaFoldDB" id="A0A2W2EUJ4"/>
<evidence type="ECO:0000313" key="3">
    <source>
        <dbReference type="Proteomes" id="UP000249304"/>
    </source>
</evidence>
<dbReference type="OrthoDB" id="3697516at2"/>
<dbReference type="Proteomes" id="UP000249304">
    <property type="component" value="Unassembled WGS sequence"/>
</dbReference>
<feature type="transmembrane region" description="Helical" evidence="1">
    <location>
        <begin position="60"/>
        <end position="79"/>
    </location>
</feature>
<keyword evidence="1" id="KW-0472">Membrane</keyword>
<evidence type="ECO:0000313" key="2">
    <source>
        <dbReference type="EMBL" id="PZG08054.1"/>
    </source>
</evidence>
<feature type="transmembrane region" description="Helical" evidence="1">
    <location>
        <begin position="112"/>
        <end position="133"/>
    </location>
</feature>
<dbReference type="RefSeq" id="WP_111184175.1">
    <property type="nucleotide sequence ID" value="NZ_POUD01000276.1"/>
</dbReference>
<comment type="caution">
    <text evidence="2">The sequence shown here is derived from an EMBL/GenBank/DDBJ whole genome shotgun (WGS) entry which is preliminary data.</text>
</comment>
<reference evidence="2 3" key="1">
    <citation type="submission" date="2018-01" db="EMBL/GenBank/DDBJ databases">
        <title>Draft genome sequence of Nonomuraea sp. KC333.</title>
        <authorList>
            <person name="Sahin N."/>
            <person name="Saygin H."/>
            <person name="Ay H."/>
        </authorList>
    </citation>
    <scope>NUCLEOTIDE SEQUENCE [LARGE SCALE GENOMIC DNA]</scope>
    <source>
        <strain evidence="2 3">KC333</strain>
    </source>
</reference>
<feature type="transmembrane region" description="Helical" evidence="1">
    <location>
        <begin position="85"/>
        <end position="105"/>
    </location>
</feature>
<evidence type="ECO:0000256" key="1">
    <source>
        <dbReference type="SAM" id="Phobius"/>
    </source>
</evidence>
<feature type="transmembrane region" description="Helical" evidence="1">
    <location>
        <begin position="20"/>
        <end position="48"/>
    </location>
</feature>
<keyword evidence="1" id="KW-1133">Transmembrane helix</keyword>
<keyword evidence="1" id="KW-0812">Transmembrane</keyword>
<gene>
    <name evidence="2" type="ORF">C1J01_39585</name>
</gene>
<sequence length="142" mass="15073">MTSTTPLAGGVPVSAPAPSWIVWALRVTATGHLLGVLVQAVLAGLFVTGDVDLLTWHQNNGGFTFSMLFLQLVCAVLLWRPVRLAARPALISLAMVLVETAQVALGNARLVALHIPLGMALFGMSAVFTMWAWRGLRARSAA</sequence>
<name>A0A2W2EUJ4_9ACTN</name>
<keyword evidence="3" id="KW-1185">Reference proteome</keyword>
<protein>
    <submittedName>
        <fullName evidence="2">Uncharacterized protein</fullName>
    </submittedName>
</protein>